<dbReference type="Proteomes" id="UP001321580">
    <property type="component" value="Unassembled WGS sequence"/>
</dbReference>
<name>A0ABT6XL93_9GAMM</name>
<feature type="transmembrane region" description="Helical" evidence="1">
    <location>
        <begin position="37"/>
        <end position="59"/>
    </location>
</feature>
<evidence type="ECO:0000256" key="1">
    <source>
        <dbReference type="SAM" id="Phobius"/>
    </source>
</evidence>
<feature type="transmembrane region" description="Helical" evidence="1">
    <location>
        <begin position="6"/>
        <end position="25"/>
    </location>
</feature>
<protein>
    <recommendedName>
        <fullName evidence="4">Integral membrane protein</fullName>
    </recommendedName>
</protein>
<feature type="transmembrane region" description="Helical" evidence="1">
    <location>
        <begin position="65"/>
        <end position="85"/>
    </location>
</feature>
<organism evidence="2 3">
    <name type="scientific">Lysobacter stagni</name>
    <dbReference type="NCBI Taxonomy" id="3045172"/>
    <lineage>
        <taxon>Bacteria</taxon>
        <taxon>Pseudomonadati</taxon>
        <taxon>Pseudomonadota</taxon>
        <taxon>Gammaproteobacteria</taxon>
        <taxon>Lysobacterales</taxon>
        <taxon>Lysobacteraceae</taxon>
        <taxon>Lysobacter</taxon>
    </lineage>
</organism>
<dbReference type="RefSeq" id="WP_283213854.1">
    <property type="nucleotide sequence ID" value="NZ_JASGBI010000001.1"/>
</dbReference>
<evidence type="ECO:0000313" key="2">
    <source>
        <dbReference type="EMBL" id="MDI9240530.1"/>
    </source>
</evidence>
<evidence type="ECO:0000313" key="3">
    <source>
        <dbReference type="Proteomes" id="UP001321580"/>
    </source>
</evidence>
<keyword evidence="1" id="KW-0812">Transmembrane</keyword>
<gene>
    <name evidence="2" type="ORF">QLQ15_16620</name>
</gene>
<dbReference type="EMBL" id="JASGBI010000001">
    <property type="protein sequence ID" value="MDI9240530.1"/>
    <property type="molecule type" value="Genomic_DNA"/>
</dbReference>
<proteinExistence type="predicted"/>
<reference evidence="2 3" key="1">
    <citation type="submission" date="2023-05" db="EMBL/GenBank/DDBJ databases">
        <title>Lysobacter sp. strain LF1 Genome sequencing and assembly.</title>
        <authorList>
            <person name="Jung Y."/>
        </authorList>
    </citation>
    <scope>NUCLEOTIDE SEQUENCE [LARGE SCALE GENOMIC DNA]</scope>
    <source>
        <strain evidence="2 3">LF1</strain>
    </source>
</reference>
<keyword evidence="1" id="KW-0472">Membrane</keyword>
<keyword evidence="3" id="KW-1185">Reference proteome</keyword>
<keyword evidence="1" id="KW-1133">Transmembrane helix</keyword>
<sequence length="92" mass="9637">MHELIVPAILTISALPAFVVARLMARGRPQGAPMPRLARVMQLVGLAILAGAVGLFWAGDNGTRRLAVIVAMVVAVNGLGVILLVSMGRGRR</sequence>
<evidence type="ECO:0008006" key="4">
    <source>
        <dbReference type="Google" id="ProtNLM"/>
    </source>
</evidence>
<accession>A0ABT6XL93</accession>
<comment type="caution">
    <text evidence="2">The sequence shown here is derived from an EMBL/GenBank/DDBJ whole genome shotgun (WGS) entry which is preliminary data.</text>
</comment>